<dbReference type="FunFam" id="3.40.1450.10:FF:000002">
    <property type="entry name" value="2,3-bisphosphoglycerate-independent phosphoglycerate mutase"/>
    <property type="match status" value="1"/>
</dbReference>
<dbReference type="InterPro" id="IPR005995">
    <property type="entry name" value="Pgm_bpd_ind"/>
</dbReference>
<dbReference type="InterPro" id="IPR006124">
    <property type="entry name" value="Metalloenzyme"/>
</dbReference>
<proteinExistence type="inferred from homology"/>
<dbReference type="InterPro" id="IPR011258">
    <property type="entry name" value="BPG-indep_PGM_N"/>
</dbReference>
<evidence type="ECO:0000256" key="6">
    <source>
        <dbReference type="ARBA" id="ARBA00023152"/>
    </source>
</evidence>
<evidence type="ECO:0000256" key="1">
    <source>
        <dbReference type="ARBA" id="ARBA00001936"/>
    </source>
</evidence>
<dbReference type="EMBL" id="UINC01001782">
    <property type="protein sequence ID" value="SUZ88698.1"/>
    <property type="molecule type" value="Genomic_DNA"/>
</dbReference>
<keyword evidence="7" id="KW-0464">Manganese</keyword>
<dbReference type="HAMAP" id="MF_01038">
    <property type="entry name" value="GpmI"/>
    <property type="match status" value="1"/>
</dbReference>
<dbReference type="Pfam" id="PF01676">
    <property type="entry name" value="Metalloenzyme"/>
    <property type="match status" value="1"/>
</dbReference>
<evidence type="ECO:0000313" key="11">
    <source>
        <dbReference type="EMBL" id="SUZ88698.1"/>
    </source>
</evidence>
<dbReference type="GO" id="GO:0006096">
    <property type="term" value="P:glycolytic process"/>
    <property type="evidence" value="ECO:0007669"/>
    <property type="project" value="UniProtKB-UniPathway"/>
</dbReference>
<comment type="similarity">
    <text evidence="3">Belongs to the BPG-independent phosphoglycerate mutase family.</text>
</comment>
<dbReference type="UniPathway" id="UPA00109">
    <property type="reaction ID" value="UER00186"/>
</dbReference>
<keyword evidence="6" id="KW-0324">Glycolysis</keyword>
<evidence type="ECO:0000256" key="5">
    <source>
        <dbReference type="ARBA" id="ARBA00022723"/>
    </source>
</evidence>
<evidence type="ECO:0000256" key="4">
    <source>
        <dbReference type="ARBA" id="ARBA00012026"/>
    </source>
</evidence>
<dbReference type="GO" id="GO:0005829">
    <property type="term" value="C:cytosol"/>
    <property type="evidence" value="ECO:0007669"/>
    <property type="project" value="TreeGrafter"/>
</dbReference>
<dbReference type="PANTHER" id="PTHR31637">
    <property type="entry name" value="2,3-BISPHOSPHOGLYCERATE-INDEPENDENT PHOSPHOGLYCERATE MUTASE"/>
    <property type="match status" value="1"/>
</dbReference>
<dbReference type="GO" id="GO:0006007">
    <property type="term" value="P:glucose catabolic process"/>
    <property type="evidence" value="ECO:0007669"/>
    <property type="project" value="InterPro"/>
</dbReference>
<dbReference type="SUPFAM" id="SSF64158">
    <property type="entry name" value="2,3-Bisphosphoglycerate-independent phosphoglycerate mutase, substrate-binding domain"/>
    <property type="match status" value="1"/>
</dbReference>
<dbReference type="Gene3D" id="3.40.720.10">
    <property type="entry name" value="Alkaline Phosphatase, subunit A"/>
    <property type="match status" value="1"/>
</dbReference>
<evidence type="ECO:0000256" key="3">
    <source>
        <dbReference type="ARBA" id="ARBA00008819"/>
    </source>
</evidence>
<gene>
    <name evidence="11" type="ORF">METZ01_LOCUS41552</name>
</gene>
<organism evidence="11">
    <name type="scientific">marine metagenome</name>
    <dbReference type="NCBI Taxonomy" id="408172"/>
    <lineage>
        <taxon>unclassified sequences</taxon>
        <taxon>metagenomes</taxon>
        <taxon>ecological metagenomes</taxon>
    </lineage>
</organism>
<dbReference type="AlphaFoldDB" id="A0A381RCN1"/>
<keyword evidence="8" id="KW-0413">Isomerase</keyword>
<evidence type="ECO:0000256" key="7">
    <source>
        <dbReference type="ARBA" id="ARBA00023211"/>
    </source>
</evidence>
<keyword evidence="5" id="KW-0479">Metal-binding</keyword>
<comment type="cofactor">
    <cofactor evidence="1">
        <name>Mn(2+)</name>
        <dbReference type="ChEBI" id="CHEBI:29035"/>
    </cofactor>
</comment>
<dbReference type="NCBIfam" id="TIGR01307">
    <property type="entry name" value="pgm_bpd_ind"/>
    <property type="match status" value="1"/>
</dbReference>
<comment type="pathway">
    <text evidence="2">Carbohydrate degradation; glycolysis; pyruvate from D-glyceraldehyde 3-phosphate: step 3/5.</text>
</comment>
<evidence type="ECO:0000256" key="8">
    <source>
        <dbReference type="ARBA" id="ARBA00023235"/>
    </source>
</evidence>
<dbReference type="SUPFAM" id="SSF53649">
    <property type="entry name" value="Alkaline phosphatase-like"/>
    <property type="match status" value="1"/>
</dbReference>
<dbReference type="CDD" id="cd16010">
    <property type="entry name" value="iPGM"/>
    <property type="match status" value="1"/>
</dbReference>
<name>A0A381RCN1_9ZZZZ</name>
<dbReference type="InterPro" id="IPR017850">
    <property type="entry name" value="Alkaline_phosphatase_core_sf"/>
</dbReference>
<dbReference type="PIRSF" id="PIRSF001492">
    <property type="entry name" value="IPGAM"/>
    <property type="match status" value="1"/>
</dbReference>
<dbReference type="Pfam" id="PF06415">
    <property type="entry name" value="iPGM_N"/>
    <property type="match status" value="1"/>
</dbReference>
<dbReference type="EC" id="5.4.2.12" evidence="4"/>
<accession>A0A381RCN1</accession>
<dbReference type="PANTHER" id="PTHR31637:SF0">
    <property type="entry name" value="2,3-BISPHOSPHOGLYCERATE-INDEPENDENT PHOSPHOGLYCERATE MUTASE"/>
    <property type="match status" value="1"/>
</dbReference>
<evidence type="ECO:0000259" key="9">
    <source>
        <dbReference type="Pfam" id="PF01676"/>
    </source>
</evidence>
<protein>
    <recommendedName>
        <fullName evidence="4">phosphoglycerate mutase (2,3-diphosphoglycerate-independent)</fullName>
        <ecNumber evidence="4">5.4.2.12</ecNumber>
    </recommendedName>
</protein>
<evidence type="ECO:0000256" key="2">
    <source>
        <dbReference type="ARBA" id="ARBA00004798"/>
    </source>
</evidence>
<feature type="domain" description="BPG-independent PGAM N-terminal" evidence="10">
    <location>
        <begin position="81"/>
        <end position="293"/>
    </location>
</feature>
<evidence type="ECO:0000259" key="10">
    <source>
        <dbReference type="Pfam" id="PF06415"/>
    </source>
</evidence>
<dbReference type="GO" id="GO:0004619">
    <property type="term" value="F:phosphoglycerate mutase activity"/>
    <property type="evidence" value="ECO:0007669"/>
    <property type="project" value="UniProtKB-EC"/>
</dbReference>
<dbReference type="GO" id="GO:0030145">
    <property type="term" value="F:manganese ion binding"/>
    <property type="evidence" value="ECO:0007669"/>
    <property type="project" value="InterPro"/>
</dbReference>
<reference evidence="11" key="1">
    <citation type="submission" date="2018-05" db="EMBL/GenBank/DDBJ databases">
        <authorList>
            <person name="Lanie J.A."/>
            <person name="Ng W.-L."/>
            <person name="Kazmierczak K.M."/>
            <person name="Andrzejewski T.M."/>
            <person name="Davidsen T.M."/>
            <person name="Wayne K.J."/>
            <person name="Tettelin H."/>
            <person name="Glass J.I."/>
            <person name="Rusch D."/>
            <person name="Podicherti R."/>
            <person name="Tsui H.-C.T."/>
            <person name="Winkler M.E."/>
        </authorList>
    </citation>
    <scope>NUCLEOTIDE SEQUENCE</scope>
</reference>
<dbReference type="InterPro" id="IPR036646">
    <property type="entry name" value="PGAM_B_sf"/>
</dbReference>
<feature type="domain" description="Metalloenzyme" evidence="9">
    <location>
        <begin position="4"/>
        <end position="494"/>
    </location>
</feature>
<sequence length="506" mass="56707">MINKTLLLILDGWGIPEDKSHSAPDIANTPNFDNLLDSYSNAQLLTHEENVGLPSGQMGNSEVGHINIGAGRIVFQDLLKINNSIESGEFSKKENFIDIINYIKKSKKNVHLIGLLSDGGVHSHISHLKEILNTLSPIKKNLFIHAFTDGRDVDPRSGINFINQIEEHTKKTGGSLASVIGRYYSMDRDHRWDRTKKAYDLLINNVGLKTQNIIETITDFYNNGITDEFIEPVVITDNNNNPISKIDDNDVIVFFNYRSDRGRQLTSLICEKNNNQLDLKPLNVKFYTLTNYDNSFENVIPIFYNENLKNTLGEILSKNNKSQLRIAETEKYPHVTFFLNGGREKPFDKEKRVLYPSPKVATYDLKPEMSAFNVSQKAISEIINNSPDFICLNFANPDMVGHTGDIDAAIKACETIDDLLGPIINAANKLNYVSIIIADHGNCEKMKNEDGSPNTSHTTNPVPIILVDKNKRNVKNGILSDIAPTVLEILGIEKPLEMTGNSLIKK</sequence>
<dbReference type="Gene3D" id="3.40.1450.10">
    <property type="entry name" value="BPG-independent phosphoglycerate mutase, domain B"/>
    <property type="match status" value="1"/>
</dbReference>